<evidence type="ECO:0000256" key="5">
    <source>
        <dbReference type="ARBA" id="ARBA00023288"/>
    </source>
</evidence>
<evidence type="ECO:0000256" key="2">
    <source>
        <dbReference type="ARBA" id="ARBA00022729"/>
    </source>
</evidence>
<keyword evidence="9" id="KW-1185">Reference proteome</keyword>
<name>A0ABQ6GJ85_9BACL</name>
<dbReference type="PROSITE" id="PS51257">
    <property type="entry name" value="PROKAR_LIPOPROTEIN"/>
    <property type="match status" value="1"/>
</dbReference>
<feature type="signal peptide" evidence="7">
    <location>
        <begin position="1"/>
        <end position="19"/>
    </location>
</feature>
<feature type="region of interest" description="Disordered" evidence="6">
    <location>
        <begin position="24"/>
        <end position="57"/>
    </location>
</feature>
<dbReference type="Pfam" id="PF13416">
    <property type="entry name" value="SBP_bac_8"/>
    <property type="match status" value="1"/>
</dbReference>
<evidence type="ECO:0000256" key="3">
    <source>
        <dbReference type="ARBA" id="ARBA00023136"/>
    </source>
</evidence>
<dbReference type="PANTHER" id="PTHR43649:SF33">
    <property type="entry name" value="POLYGALACTURONAN_RHAMNOGALACTURONAN-BINDING PROTEIN YTCQ"/>
    <property type="match status" value="1"/>
</dbReference>
<dbReference type="EMBL" id="BSSQ01000024">
    <property type="protein sequence ID" value="GLX70964.1"/>
    <property type="molecule type" value="Genomic_DNA"/>
</dbReference>
<keyword evidence="5" id="KW-0449">Lipoprotein</keyword>
<organism evidence="8 9">
    <name type="scientific">Paenibacillus glycanilyticus</name>
    <dbReference type="NCBI Taxonomy" id="126569"/>
    <lineage>
        <taxon>Bacteria</taxon>
        <taxon>Bacillati</taxon>
        <taxon>Bacillota</taxon>
        <taxon>Bacilli</taxon>
        <taxon>Bacillales</taxon>
        <taxon>Paenibacillaceae</taxon>
        <taxon>Paenibacillus</taxon>
    </lineage>
</organism>
<gene>
    <name evidence="8" type="ORF">MU1_53120</name>
</gene>
<protein>
    <submittedName>
        <fullName evidence="8">ABC transporter substrate-binding protein</fullName>
    </submittedName>
</protein>
<proteinExistence type="predicted"/>
<dbReference type="RefSeq" id="WP_284241776.1">
    <property type="nucleotide sequence ID" value="NZ_BSSQ01000024.1"/>
</dbReference>
<evidence type="ECO:0000256" key="1">
    <source>
        <dbReference type="ARBA" id="ARBA00022475"/>
    </source>
</evidence>
<evidence type="ECO:0000256" key="7">
    <source>
        <dbReference type="SAM" id="SignalP"/>
    </source>
</evidence>
<evidence type="ECO:0000256" key="6">
    <source>
        <dbReference type="SAM" id="MobiDB-lite"/>
    </source>
</evidence>
<feature type="compositionally biased region" description="Low complexity" evidence="6">
    <location>
        <begin position="24"/>
        <end position="40"/>
    </location>
</feature>
<reference evidence="8 9" key="1">
    <citation type="submission" date="2023-03" db="EMBL/GenBank/DDBJ databases">
        <title>Draft genome sequence of the bacteria which degrade cell wall of Tricholomamatutake.</title>
        <authorList>
            <person name="Konishi Y."/>
            <person name="Fukuta Y."/>
            <person name="Shirasaka N."/>
        </authorList>
    </citation>
    <scope>NUCLEOTIDE SEQUENCE [LARGE SCALE GENOMIC DNA]</scope>
    <source>
        <strain evidence="9">mu1</strain>
    </source>
</reference>
<dbReference type="Proteomes" id="UP001157114">
    <property type="component" value="Unassembled WGS sequence"/>
</dbReference>
<keyword evidence="4" id="KW-0564">Palmitate</keyword>
<feature type="chain" id="PRO_5046182825" evidence="7">
    <location>
        <begin position="20"/>
        <end position="545"/>
    </location>
</feature>
<keyword evidence="3" id="KW-0472">Membrane</keyword>
<dbReference type="InterPro" id="IPR050490">
    <property type="entry name" value="Bact_solute-bd_prot1"/>
</dbReference>
<keyword evidence="2 7" id="KW-0732">Signal</keyword>
<dbReference type="PANTHER" id="PTHR43649">
    <property type="entry name" value="ARABINOSE-BINDING PROTEIN-RELATED"/>
    <property type="match status" value="1"/>
</dbReference>
<accession>A0ABQ6GJ85</accession>
<evidence type="ECO:0000313" key="9">
    <source>
        <dbReference type="Proteomes" id="UP001157114"/>
    </source>
</evidence>
<dbReference type="SUPFAM" id="SSF53850">
    <property type="entry name" value="Periplasmic binding protein-like II"/>
    <property type="match status" value="1"/>
</dbReference>
<keyword evidence="1" id="KW-1003">Cell membrane</keyword>
<evidence type="ECO:0000313" key="8">
    <source>
        <dbReference type="EMBL" id="GLX70964.1"/>
    </source>
</evidence>
<sequence>MKKMVAIICTAIMLPGIIAGCSSNSSNEPSANNKASESANTKGNSEAPIRIVRPKSPQNLPAKDMIWYKNYTKVSGIDVDWKEIPSESASEKVNLMLSTGDLPEAFMQTLDTSMVMKNVDQGIFLPIEDYIKDMPNFSKVLEERPEYKALITAPDGHIYGLPYIEEMYGLISNQGILEIYKPWLDKLGLPIPKTIDEYRDTLKKFVESDMNGNGKKDEIGLALANKDVTSGIGHWRNANDFGQFFGLWGQADRNDSMGVDANGKVFSTSTTEAYKTGIKYLHDMYKDGLIDEEYLITDTPKLQAKLRNPDVIVGSVMTFSISDMVDKERAKDYVAVPYLTGPGGEFGTRENLVEMHNPVAFVLTKAAKDPARILKWADGLYDPSWSVQTNWGPLGYQYKLNDKGVMVFDDLKDGLKTYNEMRSRNTIGGGSPIAVLTDYYDKVVEYPQDAKRLLDDMKAVGFIDKHLNDPYIPHTIFYEPEVADKMALLSAQVYQIMDNNRRKWVTDGGIDEDWDKYLKDLDKAGWYEIIGYVQEAYTRYLENQK</sequence>
<dbReference type="InterPro" id="IPR006059">
    <property type="entry name" value="SBP"/>
</dbReference>
<comment type="caution">
    <text evidence="8">The sequence shown here is derived from an EMBL/GenBank/DDBJ whole genome shotgun (WGS) entry which is preliminary data.</text>
</comment>
<dbReference type="Gene3D" id="3.40.190.10">
    <property type="entry name" value="Periplasmic binding protein-like II"/>
    <property type="match status" value="2"/>
</dbReference>
<evidence type="ECO:0000256" key="4">
    <source>
        <dbReference type="ARBA" id="ARBA00023139"/>
    </source>
</evidence>